<dbReference type="InterPro" id="IPR026444">
    <property type="entry name" value="Secre_tail"/>
</dbReference>
<keyword evidence="2 5" id="KW-0645">Protease</keyword>
<evidence type="ECO:0000259" key="7">
    <source>
        <dbReference type="Pfam" id="PF00082"/>
    </source>
</evidence>
<dbReference type="Pfam" id="PF18962">
    <property type="entry name" value="Por_Secre_tail"/>
    <property type="match status" value="1"/>
</dbReference>
<dbReference type="Gene3D" id="3.40.50.200">
    <property type="entry name" value="Peptidase S8/S53 domain"/>
    <property type="match status" value="1"/>
</dbReference>
<evidence type="ECO:0000256" key="6">
    <source>
        <dbReference type="SAM" id="SignalP"/>
    </source>
</evidence>
<feature type="active site" description="Charge relay system" evidence="5">
    <location>
        <position position="152"/>
    </location>
</feature>
<feature type="domain" description="Ig-like" evidence="9">
    <location>
        <begin position="859"/>
        <end position="919"/>
    </location>
</feature>
<evidence type="ECO:0000256" key="2">
    <source>
        <dbReference type="ARBA" id="ARBA00022670"/>
    </source>
</evidence>
<dbReference type="PANTHER" id="PTHR43399:SF4">
    <property type="entry name" value="CELL WALL-ASSOCIATED PROTEASE"/>
    <property type="match status" value="1"/>
</dbReference>
<dbReference type="InterPro" id="IPR000209">
    <property type="entry name" value="Peptidase_S8/S53_dom"/>
</dbReference>
<accession>A0ABV8PWF4</accession>
<dbReference type="Gene3D" id="2.60.120.380">
    <property type="match status" value="1"/>
</dbReference>
<name>A0ABV8PWF4_9BACT</name>
<dbReference type="InterPro" id="IPR051048">
    <property type="entry name" value="Peptidase_S8/S53_subtilisin"/>
</dbReference>
<dbReference type="PROSITE" id="PS51892">
    <property type="entry name" value="SUBTILASE"/>
    <property type="match status" value="1"/>
</dbReference>
<dbReference type="InterPro" id="IPR008979">
    <property type="entry name" value="Galactose-bd-like_sf"/>
</dbReference>
<evidence type="ECO:0000259" key="8">
    <source>
        <dbReference type="Pfam" id="PF18962"/>
    </source>
</evidence>
<dbReference type="RefSeq" id="WP_379012649.1">
    <property type="nucleotide sequence ID" value="NZ_JBHSDC010000003.1"/>
</dbReference>
<evidence type="ECO:0000313" key="12">
    <source>
        <dbReference type="Proteomes" id="UP001595906"/>
    </source>
</evidence>
<feature type="domain" description="GEVED" evidence="10">
    <location>
        <begin position="661"/>
        <end position="739"/>
    </location>
</feature>
<evidence type="ECO:0000256" key="4">
    <source>
        <dbReference type="ARBA" id="ARBA00022825"/>
    </source>
</evidence>
<dbReference type="Proteomes" id="UP001595906">
    <property type="component" value="Unassembled WGS sequence"/>
</dbReference>
<organism evidence="11 12">
    <name type="scientific">Parasediminibacterium paludis</name>
    <dbReference type="NCBI Taxonomy" id="908966"/>
    <lineage>
        <taxon>Bacteria</taxon>
        <taxon>Pseudomonadati</taxon>
        <taxon>Bacteroidota</taxon>
        <taxon>Chitinophagia</taxon>
        <taxon>Chitinophagales</taxon>
        <taxon>Chitinophagaceae</taxon>
        <taxon>Parasediminibacterium</taxon>
    </lineage>
</organism>
<dbReference type="SUPFAM" id="SSF52743">
    <property type="entry name" value="Subtilisin-like"/>
    <property type="match status" value="1"/>
</dbReference>
<evidence type="ECO:0000259" key="9">
    <source>
        <dbReference type="Pfam" id="PF19081"/>
    </source>
</evidence>
<dbReference type="PANTHER" id="PTHR43399">
    <property type="entry name" value="SUBTILISIN-RELATED"/>
    <property type="match status" value="1"/>
</dbReference>
<feature type="domain" description="Secretion system C-terminal sorting" evidence="8">
    <location>
        <begin position="1207"/>
        <end position="1281"/>
    </location>
</feature>
<comment type="caution">
    <text evidence="11">The sequence shown here is derived from an EMBL/GenBank/DDBJ whole genome shotgun (WGS) entry which is preliminary data.</text>
</comment>
<dbReference type="InterPro" id="IPR044023">
    <property type="entry name" value="Ig_7"/>
</dbReference>
<evidence type="ECO:0000313" key="11">
    <source>
        <dbReference type="EMBL" id="MFC4231262.1"/>
    </source>
</evidence>
<feature type="domain" description="Peptidase S8/S53" evidence="7">
    <location>
        <begin position="143"/>
        <end position="436"/>
    </location>
</feature>
<evidence type="ECO:0000256" key="3">
    <source>
        <dbReference type="ARBA" id="ARBA00022801"/>
    </source>
</evidence>
<dbReference type="InterPro" id="IPR036852">
    <property type="entry name" value="Peptidase_S8/S53_dom_sf"/>
</dbReference>
<keyword evidence="3 5" id="KW-0378">Hydrolase</keyword>
<dbReference type="PROSITE" id="PS00138">
    <property type="entry name" value="SUBTILASE_SER"/>
    <property type="match status" value="1"/>
</dbReference>
<protein>
    <submittedName>
        <fullName evidence="11">S8 family serine peptidase</fullName>
    </submittedName>
</protein>
<gene>
    <name evidence="11" type="ORF">ACFOW1_05130</name>
</gene>
<keyword evidence="6" id="KW-0732">Signal</keyword>
<dbReference type="InterPro" id="IPR034058">
    <property type="entry name" value="TagA/B/C/D_pept_dom"/>
</dbReference>
<evidence type="ECO:0000256" key="5">
    <source>
        <dbReference type="PROSITE-ProRule" id="PRU01240"/>
    </source>
</evidence>
<reference evidence="12" key="1">
    <citation type="journal article" date="2019" name="Int. J. Syst. Evol. Microbiol.">
        <title>The Global Catalogue of Microorganisms (GCM) 10K type strain sequencing project: providing services to taxonomists for standard genome sequencing and annotation.</title>
        <authorList>
            <consortium name="The Broad Institute Genomics Platform"/>
            <consortium name="The Broad Institute Genome Sequencing Center for Infectious Disease"/>
            <person name="Wu L."/>
            <person name="Ma J."/>
        </authorList>
    </citation>
    <scope>NUCLEOTIDE SEQUENCE [LARGE SCALE GENOMIC DNA]</scope>
    <source>
        <strain evidence="12">CECT 8010</strain>
    </source>
</reference>
<keyword evidence="12" id="KW-1185">Reference proteome</keyword>
<feature type="chain" id="PRO_5046202391" evidence="6">
    <location>
        <begin position="22"/>
        <end position="1283"/>
    </location>
</feature>
<dbReference type="Pfam" id="PF20009">
    <property type="entry name" value="GEVED"/>
    <property type="match status" value="1"/>
</dbReference>
<feature type="active site" description="Charge relay system" evidence="5">
    <location>
        <position position="125"/>
    </location>
</feature>
<feature type="active site" description="Charge relay system" evidence="5">
    <location>
        <position position="381"/>
    </location>
</feature>
<dbReference type="Pfam" id="PF19081">
    <property type="entry name" value="Ig_7"/>
    <property type="match status" value="1"/>
</dbReference>
<dbReference type="EMBL" id="JBHSDC010000003">
    <property type="protein sequence ID" value="MFC4231262.1"/>
    <property type="molecule type" value="Genomic_DNA"/>
</dbReference>
<sequence>MTKRFLMLSFGFISLALSATAQINTNVKALEDNAAEIKLAEYANYQKTLTLAKEKGWELVLTGRRGSKAYLVGTFADGSPKYYTVYNNIIAAATTRANQLWSGGESGLNLSGSSANMKNKLAIWDGGQVLATHVELVGRITQVDGASTLSDHATHVTGTMMATGVNPIAKGMAYGLQGILAYDFNNDVSEMTSAAANLVLSNHSYGIISGWYYNTAPSDGSAARWEFRGRFGDNEDYKFGYYDAVAKQLDDIAYNAPYYLIVKAAGNNRSENGPAVGAAYYRYDASGTMASAGARPAGISSNDGYDIIPTDANAKNILTIGAVNGITSGYSKPADVVMSDFSSWGPTDDGRIKPDLVADGVNVTSCISTGNSDYQSESGTSMATPNTTGSLLLLQEYYSQLKSGTFMRSATLKGLAIHTAEEAGDAPGPDYRFGWGLLNVEKGAAVIKAAINSNNAATSQHLLYENILVNGGTFSKTVVASGKGQLSATICWTDVSGAVTPVANALNDRTIKLVNDLDIRITKGSSTYMPWILDPNNPSGAATKGDNIRDNVERVDIDSVIPGQTYTITVSHKGTLSGGSQAYSLLVSGVGGTAYCTSAPTSTTGTRIDSVGFSNIQNKNAAGCTSYKDFTNITGDIEPNKAIPLSVKVNSCDGTNANKIVKVFIDYNNNGVFTDAGELVATSGVLTNGNTYTTTITTPLNITKGSYAIMRVIAQETSNANDINSCGIYANGETQDYRLRVVAPSNDIAVAEIVTPITGSSSNSGQLIAVRLKNNGSTDQVNVPLTATVLTGGTTIATVSVNCPITVPAGSSIVYTFQKTFNALPGTTYTIAITATAPGDQDTSNNTLTNSIAIAAKAPAPAATGVICSSTSATFKITNPVSGVNYFWYDSPTATTPIGTGSVLTLSTKPANNTVYVESGARASVGIRSKNDYPGGGGYQSPGGNYMKYSATTPVILESVRLFTHYSGTININLYNIAAESATGYSYYDLGATPVSVYSSHPTPLSGTVNTVDALDTGAIYYLGMSLPNTGATISYALKASSVITNSIDSVNIFRNNNLPQSPSLYPFTAANGIFSLTGNSVQAGSTASSYPSFYYYFYDLKIRTVDNVSERGAVVGTSTARPTIVKAGAALDSLQTNAVSSIQWYLNGNSITGANSTRIKPIYSGGYSVTGADANGCIATSDTLQLTATTGVINVSNTEIGLTTTPNPNNGVFKVSFKVNSKDDLEIALLDISGKTVFTKSYPNFVGTFSEQFTTGNVASGNYVLKIQHGNKVYRSKLFIVK</sequence>
<dbReference type="SUPFAM" id="SSF49785">
    <property type="entry name" value="Galactose-binding domain-like"/>
    <property type="match status" value="1"/>
</dbReference>
<dbReference type="InterPro" id="IPR045474">
    <property type="entry name" value="GEVED"/>
</dbReference>
<dbReference type="InterPro" id="IPR023828">
    <property type="entry name" value="Peptidase_S8_Ser-AS"/>
</dbReference>
<comment type="similarity">
    <text evidence="1 5">Belongs to the peptidase S8 family.</text>
</comment>
<evidence type="ECO:0000259" key="10">
    <source>
        <dbReference type="Pfam" id="PF20009"/>
    </source>
</evidence>
<keyword evidence="4 5" id="KW-0720">Serine protease</keyword>
<dbReference type="CDD" id="cd04842">
    <property type="entry name" value="Peptidases_S8_Kp43_protease"/>
    <property type="match status" value="1"/>
</dbReference>
<dbReference type="NCBIfam" id="TIGR04183">
    <property type="entry name" value="Por_Secre_tail"/>
    <property type="match status" value="1"/>
</dbReference>
<feature type="signal peptide" evidence="6">
    <location>
        <begin position="1"/>
        <end position="21"/>
    </location>
</feature>
<proteinExistence type="inferred from homology"/>
<evidence type="ECO:0000256" key="1">
    <source>
        <dbReference type="ARBA" id="ARBA00011073"/>
    </source>
</evidence>
<dbReference type="Pfam" id="PF00082">
    <property type="entry name" value="Peptidase_S8"/>
    <property type="match status" value="1"/>
</dbReference>